<proteinExistence type="predicted"/>
<gene>
    <name evidence="2" type="ORF">HNR40_010463</name>
</gene>
<organism evidence="2 3">
    <name type="scientific">Nonomuraea endophytica</name>
    <dbReference type="NCBI Taxonomy" id="714136"/>
    <lineage>
        <taxon>Bacteria</taxon>
        <taxon>Bacillati</taxon>
        <taxon>Actinomycetota</taxon>
        <taxon>Actinomycetes</taxon>
        <taxon>Streptosporangiales</taxon>
        <taxon>Streptosporangiaceae</taxon>
        <taxon>Nonomuraea</taxon>
    </lineage>
</organism>
<keyword evidence="1" id="KW-0812">Transmembrane</keyword>
<evidence type="ECO:0000313" key="2">
    <source>
        <dbReference type="EMBL" id="MBB5084952.1"/>
    </source>
</evidence>
<evidence type="ECO:0000313" key="3">
    <source>
        <dbReference type="Proteomes" id="UP000568380"/>
    </source>
</evidence>
<accession>A0A7W8AEZ3</accession>
<dbReference type="EMBL" id="JACHIN010000028">
    <property type="protein sequence ID" value="MBB5084952.1"/>
    <property type="molecule type" value="Genomic_DNA"/>
</dbReference>
<keyword evidence="3" id="KW-1185">Reference proteome</keyword>
<name>A0A7W8AEZ3_9ACTN</name>
<dbReference type="AlphaFoldDB" id="A0A7W8AEZ3"/>
<protein>
    <submittedName>
        <fullName evidence="2">Uncharacterized protein</fullName>
    </submittedName>
</protein>
<feature type="transmembrane region" description="Helical" evidence="1">
    <location>
        <begin position="67"/>
        <end position="86"/>
    </location>
</feature>
<dbReference type="RefSeq" id="WP_184975855.1">
    <property type="nucleotide sequence ID" value="NZ_JACHIN010000028.1"/>
</dbReference>
<dbReference type="Proteomes" id="UP000568380">
    <property type="component" value="Unassembled WGS sequence"/>
</dbReference>
<keyword evidence="1" id="KW-0472">Membrane</keyword>
<comment type="caution">
    <text evidence="2">The sequence shown here is derived from an EMBL/GenBank/DDBJ whole genome shotgun (WGS) entry which is preliminary data.</text>
</comment>
<keyword evidence="1" id="KW-1133">Transmembrane helix</keyword>
<feature type="transmembrane region" description="Helical" evidence="1">
    <location>
        <begin position="40"/>
        <end position="61"/>
    </location>
</feature>
<evidence type="ECO:0000256" key="1">
    <source>
        <dbReference type="SAM" id="Phobius"/>
    </source>
</evidence>
<sequence length="100" mass="10551">MTARRVLVERRPVAVGRLDAAPPADVSRDAETRAAMRRQLSAGAFTAGAGLAVLVGAPVLAAGIADVRWWVALSVGVQPVWVLLAVRHLRHAEQAERAGP</sequence>
<reference evidence="2 3" key="1">
    <citation type="submission" date="2020-08" db="EMBL/GenBank/DDBJ databases">
        <title>Genomic Encyclopedia of Type Strains, Phase IV (KMG-IV): sequencing the most valuable type-strain genomes for metagenomic binning, comparative biology and taxonomic classification.</title>
        <authorList>
            <person name="Goeker M."/>
        </authorList>
    </citation>
    <scope>NUCLEOTIDE SEQUENCE [LARGE SCALE GENOMIC DNA]</scope>
    <source>
        <strain evidence="2 3">DSM 45385</strain>
    </source>
</reference>